<feature type="transmembrane region" description="Helical" evidence="10">
    <location>
        <begin position="429"/>
        <end position="451"/>
    </location>
</feature>
<evidence type="ECO:0000256" key="7">
    <source>
        <dbReference type="ARBA" id="ARBA00023065"/>
    </source>
</evidence>
<keyword evidence="3" id="KW-0050">Antiport</keyword>
<dbReference type="NCBIfam" id="TIGR00797">
    <property type="entry name" value="matE"/>
    <property type="match status" value="1"/>
</dbReference>
<dbReference type="GO" id="GO:0015297">
    <property type="term" value="F:antiporter activity"/>
    <property type="evidence" value="ECO:0007669"/>
    <property type="project" value="UniProtKB-KW"/>
</dbReference>
<keyword evidence="5 10" id="KW-0812">Transmembrane</keyword>
<dbReference type="Pfam" id="PF01554">
    <property type="entry name" value="MatE"/>
    <property type="match status" value="2"/>
</dbReference>
<feature type="transmembrane region" description="Helical" evidence="10">
    <location>
        <begin position="171"/>
        <end position="192"/>
    </location>
</feature>
<keyword evidence="6 10" id="KW-1133">Transmembrane helix</keyword>
<dbReference type="GO" id="GO:0006811">
    <property type="term" value="P:monoatomic ion transport"/>
    <property type="evidence" value="ECO:0007669"/>
    <property type="project" value="UniProtKB-KW"/>
</dbReference>
<evidence type="ECO:0000256" key="2">
    <source>
        <dbReference type="ARBA" id="ARBA00022448"/>
    </source>
</evidence>
<keyword evidence="4" id="KW-1003">Cell membrane</keyword>
<feature type="transmembrane region" description="Helical" evidence="10">
    <location>
        <begin position="128"/>
        <end position="150"/>
    </location>
</feature>
<dbReference type="Proteomes" id="UP000076625">
    <property type="component" value="Unassembled WGS sequence"/>
</dbReference>
<evidence type="ECO:0000256" key="1">
    <source>
        <dbReference type="ARBA" id="ARBA00004429"/>
    </source>
</evidence>
<dbReference type="GO" id="GO:0042910">
    <property type="term" value="F:xenobiotic transmembrane transporter activity"/>
    <property type="evidence" value="ECO:0007669"/>
    <property type="project" value="InterPro"/>
</dbReference>
<evidence type="ECO:0000313" key="11">
    <source>
        <dbReference type="EMBL" id="KZE25945.1"/>
    </source>
</evidence>
<accession>A0A161TM00</accession>
<gene>
    <name evidence="11" type="ORF">AVW16_02665</name>
</gene>
<dbReference type="CDD" id="cd13131">
    <property type="entry name" value="MATE_NorM_like"/>
    <property type="match status" value="1"/>
</dbReference>
<sequence length="466" mass="49259">MLFELHRTPRRDIAREAGSLIRLALPMMIAQIAQVATGFVDMVMAGAVGTDDLAAVSLGASVFIMAYVTLMGVVSALNPILSHLLGAGRVEQIGATGRQGLWFGFLLGLAGMAAMLATRPVLAAWLPLPAHVTAMVDLYIVGAALGMPAAMTHRALHAYASSLNRPRPIMFMSLICLALNVPLNYVLIHGLFGLPALGGAGCGWATGIVFWINALLLGAYIARHPHFAPFGLFRRFDAPDFARLREFFKLGAPIGLSFFTEVSLFSLIALLVARFGTVVVASHQAVLNVSSIAYMIPQSLAVAVSVRVGQAGGAGDWRRARFVSGVGLLVGLAGALITMAVVMGWRHEIIGLYSDDARVLALGAGLLVYSAVFQLVDATQTVASGALRGYKLTAVPMLIHTLTFWGVGLGLGVTLGLTDWLAPAMGVYGFWSALVVSLIAAAALLVAYLAFESRRRLARHTVQGNA</sequence>
<feature type="transmembrane region" description="Helical" evidence="10">
    <location>
        <begin position="60"/>
        <end position="81"/>
    </location>
</feature>
<keyword evidence="12" id="KW-1185">Reference proteome</keyword>
<feature type="transmembrane region" description="Helical" evidence="10">
    <location>
        <begin position="357"/>
        <end position="376"/>
    </location>
</feature>
<dbReference type="PIRSF" id="PIRSF006603">
    <property type="entry name" value="DinF"/>
    <property type="match status" value="1"/>
</dbReference>
<evidence type="ECO:0000256" key="4">
    <source>
        <dbReference type="ARBA" id="ARBA00022475"/>
    </source>
</evidence>
<keyword evidence="8 10" id="KW-0472">Membrane</keyword>
<evidence type="ECO:0000256" key="6">
    <source>
        <dbReference type="ARBA" id="ARBA00022989"/>
    </source>
</evidence>
<feature type="transmembrane region" description="Helical" evidence="10">
    <location>
        <begin position="101"/>
        <end position="122"/>
    </location>
</feature>
<evidence type="ECO:0000256" key="8">
    <source>
        <dbReference type="ARBA" id="ARBA00023136"/>
    </source>
</evidence>
<proteinExistence type="predicted"/>
<reference evidence="12" key="1">
    <citation type="submission" date="2016-01" db="EMBL/GenBank/DDBJ databases">
        <title>Draft genome of Chromobacterium sp. F49.</title>
        <authorList>
            <person name="Hong K.W."/>
        </authorList>
    </citation>
    <scope>NUCLEOTIDE SEQUENCE [LARGE SCALE GENOMIC DNA]</scope>
    <source>
        <strain evidence="12">CN10</strain>
    </source>
</reference>
<dbReference type="RefSeq" id="WP_066614408.1">
    <property type="nucleotide sequence ID" value="NZ_LQQU01000058.1"/>
</dbReference>
<dbReference type="InterPro" id="IPR002528">
    <property type="entry name" value="MATE_fam"/>
</dbReference>
<dbReference type="STRING" id="1452487.AVW16_02665"/>
<feature type="transmembrane region" description="Helical" evidence="10">
    <location>
        <begin position="322"/>
        <end position="345"/>
    </location>
</feature>
<feature type="transmembrane region" description="Helical" evidence="10">
    <location>
        <begin position="292"/>
        <end position="310"/>
    </location>
</feature>
<feature type="transmembrane region" description="Helical" evidence="10">
    <location>
        <begin position="250"/>
        <end position="272"/>
    </location>
</feature>
<keyword evidence="7" id="KW-0406">Ion transport</keyword>
<feature type="transmembrane region" description="Helical" evidence="10">
    <location>
        <begin position="20"/>
        <end position="40"/>
    </location>
</feature>
<feature type="transmembrane region" description="Helical" evidence="10">
    <location>
        <begin position="397"/>
        <end position="417"/>
    </location>
</feature>
<feature type="transmembrane region" description="Helical" evidence="10">
    <location>
        <begin position="204"/>
        <end position="222"/>
    </location>
</feature>
<evidence type="ECO:0000256" key="9">
    <source>
        <dbReference type="ARBA" id="ARBA00031636"/>
    </source>
</evidence>
<protein>
    <recommendedName>
        <fullName evidence="9">Multidrug-efflux transporter</fullName>
    </recommendedName>
</protein>
<keyword evidence="2" id="KW-0813">Transport</keyword>
<dbReference type="PANTHER" id="PTHR43298">
    <property type="entry name" value="MULTIDRUG RESISTANCE PROTEIN NORM-RELATED"/>
    <property type="match status" value="1"/>
</dbReference>
<dbReference type="OrthoDB" id="9780160at2"/>
<dbReference type="GO" id="GO:0005886">
    <property type="term" value="C:plasma membrane"/>
    <property type="evidence" value="ECO:0007669"/>
    <property type="project" value="UniProtKB-SubCell"/>
</dbReference>
<evidence type="ECO:0000313" key="12">
    <source>
        <dbReference type="Proteomes" id="UP000076625"/>
    </source>
</evidence>
<dbReference type="PANTHER" id="PTHR43298:SF2">
    <property type="entry name" value="FMN_FAD EXPORTER YEEO-RELATED"/>
    <property type="match status" value="1"/>
</dbReference>
<dbReference type="AlphaFoldDB" id="A0A161TM00"/>
<comment type="caution">
    <text evidence="11">The sequence shown here is derived from an EMBL/GenBank/DDBJ whole genome shotgun (WGS) entry which is preliminary data.</text>
</comment>
<name>A0A161TM00_9NEIS</name>
<dbReference type="EMBL" id="LQQU01000058">
    <property type="protein sequence ID" value="KZE25945.1"/>
    <property type="molecule type" value="Genomic_DNA"/>
</dbReference>
<evidence type="ECO:0000256" key="10">
    <source>
        <dbReference type="SAM" id="Phobius"/>
    </source>
</evidence>
<evidence type="ECO:0000256" key="5">
    <source>
        <dbReference type="ARBA" id="ARBA00022692"/>
    </source>
</evidence>
<dbReference type="InterPro" id="IPR050222">
    <property type="entry name" value="MATE_MdtK"/>
</dbReference>
<organism evidence="11 12">
    <name type="scientific">Crenobacter luteus</name>
    <dbReference type="NCBI Taxonomy" id="1452487"/>
    <lineage>
        <taxon>Bacteria</taxon>
        <taxon>Pseudomonadati</taxon>
        <taxon>Pseudomonadota</taxon>
        <taxon>Betaproteobacteria</taxon>
        <taxon>Neisseriales</taxon>
        <taxon>Neisseriaceae</taxon>
        <taxon>Crenobacter</taxon>
    </lineage>
</organism>
<evidence type="ECO:0000256" key="3">
    <source>
        <dbReference type="ARBA" id="ARBA00022449"/>
    </source>
</evidence>
<dbReference type="InterPro" id="IPR048279">
    <property type="entry name" value="MdtK-like"/>
</dbReference>
<comment type="subcellular location">
    <subcellularLocation>
        <location evidence="1">Cell inner membrane</location>
        <topology evidence="1">Multi-pass membrane protein</topology>
    </subcellularLocation>
</comment>